<proteinExistence type="predicted"/>
<feature type="transmembrane region" description="Helical" evidence="3">
    <location>
        <begin position="311"/>
        <end position="333"/>
    </location>
</feature>
<dbReference type="InterPro" id="IPR051932">
    <property type="entry name" value="Bact_StressResp_Reg"/>
</dbReference>
<accession>A0ABT5BX21</accession>
<gene>
    <name evidence="5" type="ORF">POL72_07205</name>
</gene>
<sequence>MEDRRTARASADQNVRFRVLAPLVLALALLLSLYLVTTYRAFTSQREASLQQATETTTELLRRATEDNIATLGSLMSAITRDPLLEDAMRRQDREALLARGAPLLQELQARAGITHLYFHAPDRVNFLRVHQPYRFGDTISRVTLMEAERTGQPSVGNEQGPLGTYTLRYVMPWRSGDRLLGYIELGKEFQLVASSLREAHAMDVAILVDKKYVDRALWEPTAAEQRLPPWDTLPSIVAVFSTAQALPDELSARLARQGLDLDEPTVSVQADGRVLECTLLPIDDVRSLETAKLLVMRDVTGVAAAARAQLVAGCAAFAGVSGGLLAMFHVLLGRIQRDLRERSRLLTSAKECLEQEIEVRIVAQRELEGALGASAAASQAKTESLAQREEALCELQATKRALEQQLQTIERQRVTIRELSLPIVDVWDEILALSIVGPVDSERAADMMDGLLRRIVDAQARWIILDVTGLPAIDDEVAARLARVAKAVRLLGCDCIVTGISPHIARAFVALGVELGDIRPLRSLKDGIKHCMSARQAAALRSTLAT</sequence>
<feature type="transmembrane region" description="Helical" evidence="3">
    <location>
        <begin position="20"/>
        <end position="42"/>
    </location>
</feature>
<evidence type="ECO:0000313" key="5">
    <source>
        <dbReference type="EMBL" id="MDC0677527.1"/>
    </source>
</evidence>
<keyword evidence="3" id="KW-0812">Transmembrane</keyword>
<evidence type="ECO:0000256" key="3">
    <source>
        <dbReference type="SAM" id="Phobius"/>
    </source>
</evidence>
<dbReference type="Proteomes" id="UP001217485">
    <property type="component" value="Unassembled WGS sequence"/>
</dbReference>
<protein>
    <submittedName>
        <fullName evidence="5">Cache domain-containing protein</fullName>
    </submittedName>
</protein>
<evidence type="ECO:0000256" key="2">
    <source>
        <dbReference type="SAM" id="Coils"/>
    </source>
</evidence>
<dbReference type="CDD" id="cd07041">
    <property type="entry name" value="STAS_RsbR_RsbS_like"/>
    <property type="match status" value="1"/>
</dbReference>
<keyword evidence="1" id="KW-0597">Phosphoprotein</keyword>
<comment type="caution">
    <text evidence="5">The sequence shown here is derived from an EMBL/GenBank/DDBJ whole genome shotgun (WGS) entry which is preliminary data.</text>
</comment>
<dbReference type="SUPFAM" id="SSF103190">
    <property type="entry name" value="Sensory domain-like"/>
    <property type="match status" value="1"/>
</dbReference>
<dbReference type="InterPro" id="IPR036513">
    <property type="entry name" value="STAS_dom_sf"/>
</dbReference>
<keyword evidence="2" id="KW-0175">Coiled coil</keyword>
<dbReference type="SUPFAM" id="SSF52091">
    <property type="entry name" value="SpoIIaa-like"/>
    <property type="match status" value="1"/>
</dbReference>
<dbReference type="InterPro" id="IPR029150">
    <property type="entry name" value="dCache_3"/>
</dbReference>
<dbReference type="Gene3D" id="3.30.450.20">
    <property type="entry name" value="PAS domain"/>
    <property type="match status" value="1"/>
</dbReference>
<dbReference type="Gene3D" id="3.30.750.24">
    <property type="entry name" value="STAS domain"/>
    <property type="match status" value="1"/>
</dbReference>
<dbReference type="PANTHER" id="PTHR33745:SF3">
    <property type="entry name" value="RSBT CO-ANTAGONIST PROTEIN RSBRC"/>
    <property type="match status" value="1"/>
</dbReference>
<feature type="domain" description="STAS" evidence="4">
    <location>
        <begin position="421"/>
        <end position="532"/>
    </location>
</feature>
<dbReference type="Pfam" id="PF01740">
    <property type="entry name" value="STAS"/>
    <property type="match status" value="1"/>
</dbReference>
<name>A0ABT5BX21_9BACT</name>
<evidence type="ECO:0000313" key="6">
    <source>
        <dbReference type="Proteomes" id="UP001217485"/>
    </source>
</evidence>
<dbReference type="PROSITE" id="PS50801">
    <property type="entry name" value="STAS"/>
    <property type="match status" value="1"/>
</dbReference>
<evidence type="ECO:0000256" key="1">
    <source>
        <dbReference type="ARBA" id="ARBA00022553"/>
    </source>
</evidence>
<dbReference type="PANTHER" id="PTHR33745">
    <property type="entry name" value="RSBT ANTAGONIST PROTEIN RSBS-RELATED"/>
    <property type="match status" value="1"/>
</dbReference>
<keyword evidence="6" id="KW-1185">Reference proteome</keyword>
<evidence type="ECO:0000259" key="4">
    <source>
        <dbReference type="PROSITE" id="PS50801"/>
    </source>
</evidence>
<keyword evidence="3" id="KW-0472">Membrane</keyword>
<reference evidence="5 6" key="1">
    <citation type="submission" date="2023-01" db="EMBL/GenBank/DDBJ databases">
        <title>Minimal conservation of predation-associated metabolite biosynthetic gene clusters underscores biosynthetic potential of Myxococcota including descriptions for ten novel species: Archangium lansinium sp. nov., Myxococcus landrumus sp. nov., Nannocystis bai.</title>
        <authorList>
            <person name="Ahearne A."/>
            <person name="Stevens C."/>
            <person name="Dowd S."/>
        </authorList>
    </citation>
    <scope>NUCLEOTIDE SEQUENCE [LARGE SCALE GENOMIC DNA]</scope>
    <source>
        <strain evidence="5 6">WIWO2</strain>
    </source>
</reference>
<dbReference type="InterPro" id="IPR002645">
    <property type="entry name" value="STAS_dom"/>
</dbReference>
<keyword evidence="3" id="KW-1133">Transmembrane helix</keyword>
<dbReference type="EMBL" id="JAQNDK010000001">
    <property type="protein sequence ID" value="MDC0677527.1"/>
    <property type="molecule type" value="Genomic_DNA"/>
</dbReference>
<feature type="coiled-coil region" evidence="2">
    <location>
        <begin position="389"/>
        <end position="420"/>
    </location>
</feature>
<dbReference type="RefSeq" id="WP_272094284.1">
    <property type="nucleotide sequence ID" value="NZ_JAQNDK010000001.1"/>
</dbReference>
<dbReference type="InterPro" id="IPR029151">
    <property type="entry name" value="Sensor-like_sf"/>
</dbReference>
<dbReference type="Pfam" id="PF14827">
    <property type="entry name" value="dCache_3"/>
    <property type="match status" value="1"/>
</dbReference>
<organism evidence="5 6">
    <name type="scientific">Sorangium atrum</name>
    <dbReference type="NCBI Taxonomy" id="2995308"/>
    <lineage>
        <taxon>Bacteria</taxon>
        <taxon>Pseudomonadati</taxon>
        <taxon>Myxococcota</taxon>
        <taxon>Polyangia</taxon>
        <taxon>Polyangiales</taxon>
        <taxon>Polyangiaceae</taxon>
        <taxon>Sorangium</taxon>
    </lineage>
</organism>